<dbReference type="GO" id="GO:0005524">
    <property type="term" value="F:ATP binding"/>
    <property type="evidence" value="ECO:0007669"/>
    <property type="project" value="UniProtKB-UniRule"/>
</dbReference>
<dbReference type="EMBL" id="JAHKSW010000008">
    <property type="protein sequence ID" value="KAG7328890.1"/>
    <property type="molecule type" value="Genomic_DNA"/>
</dbReference>
<sequence length="188" mass="20906">MTNLVWEVPVFTELQPEMWDLDSKADETPMPEKFTTYQGIQSEDWDVDDEVQVMPTVHPSCLEFLTDPKAQRFLDLYSIGNLLGSGGFGSVYEGVRRKDGQQVAVKHIRKDGSELYITALAWSPLPGQHSADQPETSGLALASSPAVHGVNIPAYRHTEPPTWGEINNKTDADYIDVSEKEKSVSEIV</sequence>
<dbReference type="Gene3D" id="3.30.200.20">
    <property type="entry name" value="Phosphorylase Kinase, domain 1"/>
    <property type="match status" value="1"/>
</dbReference>
<dbReference type="PROSITE" id="PS00107">
    <property type="entry name" value="PROTEIN_KINASE_ATP"/>
    <property type="match status" value="1"/>
</dbReference>
<feature type="domain" description="Protein kinase" evidence="11">
    <location>
        <begin position="77"/>
        <end position="188"/>
    </location>
</feature>
<comment type="catalytic activity">
    <reaction evidence="8">
        <text>L-threonyl-[protein] + ATP = O-phospho-L-threonyl-[protein] + ADP + H(+)</text>
        <dbReference type="Rhea" id="RHEA:46608"/>
        <dbReference type="Rhea" id="RHEA-COMP:11060"/>
        <dbReference type="Rhea" id="RHEA-COMP:11605"/>
        <dbReference type="ChEBI" id="CHEBI:15378"/>
        <dbReference type="ChEBI" id="CHEBI:30013"/>
        <dbReference type="ChEBI" id="CHEBI:30616"/>
        <dbReference type="ChEBI" id="CHEBI:61977"/>
        <dbReference type="ChEBI" id="CHEBI:456216"/>
        <dbReference type="EC" id="2.7.11.1"/>
    </reaction>
</comment>
<dbReference type="GO" id="GO:0007346">
    <property type="term" value="P:regulation of mitotic cell cycle"/>
    <property type="evidence" value="ECO:0007669"/>
    <property type="project" value="TreeGrafter"/>
</dbReference>
<evidence type="ECO:0000256" key="7">
    <source>
        <dbReference type="ARBA" id="ARBA00022840"/>
    </source>
</evidence>
<keyword evidence="3" id="KW-0723">Serine/threonine-protein kinase</keyword>
<reference evidence="12 13" key="1">
    <citation type="submission" date="2021-06" db="EMBL/GenBank/DDBJ databases">
        <title>Chromosome-level genome assembly of the red-tail catfish (Hemibagrus wyckioides).</title>
        <authorList>
            <person name="Shao F."/>
        </authorList>
    </citation>
    <scope>NUCLEOTIDE SEQUENCE [LARGE SCALE GENOMIC DNA]</scope>
    <source>
        <strain evidence="12">EC202008001</strain>
        <tissue evidence="12">Blood</tissue>
    </source>
</reference>
<dbReference type="OrthoDB" id="10252171at2759"/>
<dbReference type="InterPro" id="IPR051138">
    <property type="entry name" value="PIM_Ser/Thr_kinase"/>
</dbReference>
<evidence type="ECO:0000259" key="11">
    <source>
        <dbReference type="PROSITE" id="PS50011"/>
    </source>
</evidence>
<gene>
    <name evidence="12" type="ORF">KOW79_007064</name>
</gene>
<evidence type="ECO:0000256" key="2">
    <source>
        <dbReference type="ARBA" id="ARBA00012513"/>
    </source>
</evidence>
<accession>A0A9D3NXC1</accession>
<dbReference type="PANTHER" id="PTHR22984">
    <property type="entry name" value="SERINE/THREONINE-PROTEIN KINASE PIM"/>
    <property type="match status" value="1"/>
</dbReference>
<keyword evidence="13" id="KW-1185">Reference proteome</keyword>
<dbReference type="GO" id="GO:0005737">
    <property type="term" value="C:cytoplasm"/>
    <property type="evidence" value="ECO:0007669"/>
    <property type="project" value="TreeGrafter"/>
</dbReference>
<evidence type="ECO:0000313" key="12">
    <source>
        <dbReference type="EMBL" id="KAG7328890.1"/>
    </source>
</evidence>
<comment type="similarity">
    <text evidence="1">Belongs to the protein kinase superfamily. CAMK Ser/Thr protein kinase family. PIM subfamily.</text>
</comment>
<evidence type="ECO:0000256" key="6">
    <source>
        <dbReference type="ARBA" id="ARBA00022777"/>
    </source>
</evidence>
<evidence type="ECO:0000256" key="10">
    <source>
        <dbReference type="PROSITE-ProRule" id="PRU10141"/>
    </source>
</evidence>
<evidence type="ECO:0000256" key="9">
    <source>
        <dbReference type="ARBA" id="ARBA00048679"/>
    </source>
</evidence>
<evidence type="ECO:0000313" key="13">
    <source>
        <dbReference type="Proteomes" id="UP000824219"/>
    </source>
</evidence>
<dbReference type="SUPFAM" id="SSF56112">
    <property type="entry name" value="Protein kinase-like (PK-like)"/>
    <property type="match status" value="1"/>
</dbReference>
<evidence type="ECO:0000256" key="8">
    <source>
        <dbReference type="ARBA" id="ARBA00047899"/>
    </source>
</evidence>
<keyword evidence="4" id="KW-0808">Transferase</keyword>
<dbReference type="GO" id="GO:0004674">
    <property type="term" value="F:protein serine/threonine kinase activity"/>
    <property type="evidence" value="ECO:0007669"/>
    <property type="project" value="UniProtKB-KW"/>
</dbReference>
<dbReference type="InterPro" id="IPR017441">
    <property type="entry name" value="Protein_kinase_ATP_BS"/>
</dbReference>
<dbReference type="PANTHER" id="PTHR22984:SF11">
    <property type="entry name" value="AURORA KINASE-RELATED"/>
    <property type="match status" value="1"/>
</dbReference>
<evidence type="ECO:0000256" key="5">
    <source>
        <dbReference type="ARBA" id="ARBA00022741"/>
    </source>
</evidence>
<dbReference type="PROSITE" id="PS50011">
    <property type="entry name" value="PROTEIN_KINASE_DOM"/>
    <property type="match status" value="1"/>
</dbReference>
<keyword evidence="7 10" id="KW-0067">ATP-binding</keyword>
<dbReference type="AlphaFoldDB" id="A0A9D3NXC1"/>
<proteinExistence type="inferred from homology"/>
<dbReference type="Proteomes" id="UP000824219">
    <property type="component" value="Linkage Group LG08"/>
</dbReference>
<dbReference type="GO" id="GO:0043066">
    <property type="term" value="P:negative regulation of apoptotic process"/>
    <property type="evidence" value="ECO:0007669"/>
    <property type="project" value="TreeGrafter"/>
</dbReference>
<name>A0A9D3NXC1_9TELE</name>
<keyword evidence="5 10" id="KW-0547">Nucleotide-binding</keyword>
<comment type="catalytic activity">
    <reaction evidence="9">
        <text>L-seryl-[protein] + ATP = O-phospho-L-seryl-[protein] + ADP + H(+)</text>
        <dbReference type="Rhea" id="RHEA:17989"/>
        <dbReference type="Rhea" id="RHEA-COMP:9863"/>
        <dbReference type="Rhea" id="RHEA-COMP:11604"/>
        <dbReference type="ChEBI" id="CHEBI:15378"/>
        <dbReference type="ChEBI" id="CHEBI:29999"/>
        <dbReference type="ChEBI" id="CHEBI:30616"/>
        <dbReference type="ChEBI" id="CHEBI:83421"/>
        <dbReference type="ChEBI" id="CHEBI:456216"/>
        <dbReference type="EC" id="2.7.11.1"/>
    </reaction>
</comment>
<keyword evidence="6" id="KW-0418">Kinase</keyword>
<organism evidence="12 13">
    <name type="scientific">Hemibagrus wyckioides</name>
    <dbReference type="NCBI Taxonomy" id="337641"/>
    <lineage>
        <taxon>Eukaryota</taxon>
        <taxon>Metazoa</taxon>
        <taxon>Chordata</taxon>
        <taxon>Craniata</taxon>
        <taxon>Vertebrata</taxon>
        <taxon>Euteleostomi</taxon>
        <taxon>Actinopterygii</taxon>
        <taxon>Neopterygii</taxon>
        <taxon>Teleostei</taxon>
        <taxon>Ostariophysi</taxon>
        <taxon>Siluriformes</taxon>
        <taxon>Bagridae</taxon>
        <taxon>Hemibagrus</taxon>
    </lineage>
</organism>
<evidence type="ECO:0000256" key="3">
    <source>
        <dbReference type="ARBA" id="ARBA00022527"/>
    </source>
</evidence>
<dbReference type="EC" id="2.7.11.1" evidence="2"/>
<evidence type="ECO:0000256" key="4">
    <source>
        <dbReference type="ARBA" id="ARBA00022679"/>
    </source>
</evidence>
<comment type="caution">
    <text evidence="12">The sequence shown here is derived from an EMBL/GenBank/DDBJ whole genome shotgun (WGS) entry which is preliminary data.</text>
</comment>
<feature type="binding site" evidence="10">
    <location>
        <position position="106"/>
    </location>
    <ligand>
        <name>ATP</name>
        <dbReference type="ChEBI" id="CHEBI:30616"/>
    </ligand>
</feature>
<dbReference type="InterPro" id="IPR011009">
    <property type="entry name" value="Kinase-like_dom_sf"/>
</dbReference>
<dbReference type="InterPro" id="IPR000719">
    <property type="entry name" value="Prot_kinase_dom"/>
</dbReference>
<evidence type="ECO:0000256" key="1">
    <source>
        <dbReference type="ARBA" id="ARBA00005505"/>
    </source>
</evidence>
<protein>
    <recommendedName>
        <fullName evidence="2">non-specific serine/threonine protein kinase</fullName>
        <ecNumber evidence="2">2.7.11.1</ecNumber>
    </recommendedName>
</protein>